<keyword evidence="3 6" id="KW-0812">Transmembrane</keyword>
<feature type="region of interest" description="Disordered" evidence="7">
    <location>
        <begin position="1"/>
        <end position="47"/>
    </location>
</feature>
<keyword evidence="5 6" id="KW-0472">Membrane</keyword>
<dbReference type="InterPro" id="IPR018629">
    <property type="entry name" value="XK-rel"/>
</dbReference>
<dbReference type="Proteomes" id="UP000770661">
    <property type="component" value="Unassembled WGS sequence"/>
</dbReference>
<dbReference type="AlphaFoldDB" id="A0A8J4XZ85"/>
<feature type="transmembrane region" description="Helical" evidence="6">
    <location>
        <begin position="144"/>
        <end position="164"/>
    </location>
</feature>
<gene>
    <name evidence="8" type="ORF">GWK47_008271</name>
</gene>
<evidence type="ECO:0000256" key="1">
    <source>
        <dbReference type="ARBA" id="ARBA00004141"/>
    </source>
</evidence>
<proteinExistence type="inferred from homology"/>
<evidence type="ECO:0000313" key="9">
    <source>
        <dbReference type="Proteomes" id="UP000770661"/>
    </source>
</evidence>
<reference evidence="8" key="1">
    <citation type="submission" date="2020-07" db="EMBL/GenBank/DDBJ databases">
        <title>The High-quality genome of the commercially important snow crab, Chionoecetes opilio.</title>
        <authorList>
            <person name="Jeong J.-H."/>
            <person name="Ryu S."/>
        </authorList>
    </citation>
    <scope>NUCLEOTIDE SEQUENCE</scope>
    <source>
        <strain evidence="8">MADBK_172401_WGS</strain>
        <tissue evidence="8">Digestive gland</tissue>
    </source>
</reference>
<keyword evidence="9" id="KW-1185">Reference proteome</keyword>
<protein>
    <recommendedName>
        <fullName evidence="6">XK-related protein</fullName>
    </recommendedName>
</protein>
<evidence type="ECO:0000256" key="7">
    <source>
        <dbReference type="SAM" id="MobiDB-lite"/>
    </source>
</evidence>
<evidence type="ECO:0000256" key="3">
    <source>
        <dbReference type="ARBA" id="ARBA00022692"/>
    </source>
</evidence>
<evidence type="ECO:0000313" key="8">
    <source>
        <dbReference type="EMBL" id="KAG0717067.1"/>
    </source>
</evidence>
<dbReference type="GO" id="GO:0005886">
    <property type="term" value="C:plasma membrane"/>
    <property type="evidence" value="ECO:0007669"/>
    <property type="project" value="UniProtKB-ARBA"/>
</dbReference>
<evidence type="ECO:0000256" key="4">
    <source>
        <dbReference type="ARBA" id="ARBA00022989"/>
    </source>
</evidence>
<organism evidence="8 9">
    <name type="scientific">Chionoecetes opilio</name>
    <name type="common">Atlantic snow crab</name>
    <name type="synonym">Cancer opilio</name>
    <dbReference type="NCBI Taxonomy" id="41210"/>
    <lineage>
        <taxon>Eukaryota</taxon>
        <taxon>Metazoa</taxon>
        <taxon>Ecdysozoa</taxon>
        <taxon>Arthropoda</taxon>
        <taxon>Crustacea</taxon>
        <taxon>Multicrustacea</taxon>
        <taxon>Malacostraca</taxon>
        <taxon>Eumalacostraca</taxon>
        <taxon>Eucarida</taxon>
        <taxon>Decapoda</taxon>
        <taxon>Pleocyemata</taxon>
        <taxon>Brachyura</taxon>
        <taxon>Eubrachyura</taxon>
        <taxon>Majoidea</taxon>
        <taxon>Majidae</taxon>
        <taxon>Chionoecetes</taxon>
    </lineage>
</organism>
<accession>A0A8J4XZ85</accession>
<keyword evidence="4 6" id="KW-1133">Transmembrane helix</keyword>
<feature type="transmembrane region" description="Helical" evidence="6">
    <location>
        <begin position="347"/>
        <end position="368"/>
    </location>
</feature>
<dbReference type="OrthoDB" id="6360021at2759"/>
<feature type="transmembrane region" description="Helical" evidence="6">
    <location>
        <begin position="184"/>
        <end position="205"/>
    </location>
</feature>
<evidence type="ECO:0000256" key="6">
    <source>
        <dbReference type="RuleBase" id="RU910716"/>
    </source>
</evidence>
<comment type="caution">
    <text evidence="8">The sequence shown here is derived from an EMBL/GenBank/DDBJ whole genome shotgun (WGS) entry which is preliminary data.</text>
</comment>
<comment type="subcellular location">
    <subcellularLocation>
        <location evidence="1 6">Membrane</location>
        <topology evidence="1 6">Multi-pass membrane protein</topology>
    </subcellularLocation>
</comment>
<dbReference type="EMBL" id="JACEEZ010018248">
    <property type="protein sequence ID" value="KAG0717067.1"/>
    <property type="molecule type" value="Genomic_DNA"/>
</dbReference>
<dbReference type="Pfam" id="PF09815">
    <property type="entry name" value="XK-related"/>
    <property type="match status" value="1"/>
</dbReference>
<evidence type="ECO:0000256" key="2">
    <source>
        <dbReference type="ARBA" id="ARBA00008789"/>
    </source>
</evidence>
<name>A0A8J4XZ85_CHIOP</name>
<sequence length="370" mass="40898">MARKGYINGGFESDPETRSAQTTNVIRRQDRRRISASYGGNSSNGFHSAEAARESIPVTLYLAGNVARNNPHRLKDVATQTDSSPTTVSSWRILRSTDNADTPCASVAHNYVVVETQALGYHTSVQTQDAHLFRYNEAQVLEMVIAWQMITLFIPTTWYLLLYVADQVSSVNVAANLCLAGEHWWCGLTITFLVLPSLVINAYAYEHHPEGIVNIATGLVSPSNVNVDRALQIGRQQLNKFESRDLDIKEVLTYELSATPPALFDDNGDMRSQNKAMLKTKLQVQVSNRHIENPDAILIDGCQPTVRAPHLMLAGRINPPPPRFFPLFSSPYKATAESRSSPQPASLGALCVFCVLLVLHEYTSFAVISP</sequence>
<evidence type="ECO:0000256" key="5">
    <source>
        <dbReference type="ARBA" id="ARBA00023136"/>
    </source>
</evidence>
<comment type="similarity">
    <text evidence="2 6">Belongs to the XK family.</text>
</comment>